<dbReference type="EMBL" id="BDCX01000013">
    <property type="protein sequence ID" value="GAT69329.1"/>
    <property type="molecule type" value="Genomic_DNA"/>
</dbReference>
<proteinExistence type="predicted"/>
<comment type="caution">
    <text evidence="1">The sequence shown here is derived from an EMBL/GenBank/DDBJ whole genome shotgun (WGS) entry which is preliminary data.</text>
</comment>
<organism evidence="1 2">
    <name type="scientific">Planomonospora sphaerica</name>
    <dbReference type="NCBI Taxonomy" id="161355"/>
    <lineage>
        <taxon>Bacteria</taxon>
        <taxon>Bacillati</taxon>
        <taxon>Actinomycetota</taxon>
        <taxon>Actinomycetes</taxon>
        <taxon>Streptosporangiales</taxon>
        <taxon>Streptosporangiaceae</taxon>
        <taxon>Planomonospora</taxon>
    </lineage>
</organism>
<name>A0A171DKH3_9ACTN</name>
<keyword evidence="2" id="KW-1185">Reference proteome</keyword>
<evidence type="ECO:0000313" key="1">
    <source>
        <dbReference type="EMBL" id="GAT69329.1"/>
    </source>
</evidence>
<evidence type="ECO:0000313" key="2">
    <source>
        <dbReference type="Proteomes" id="UP000077701"/>
    </source>
</evidence>
<dbReference type="AlphaFoldDB" id="A0A171DKH3"/>
<reference evidence="2" key="2">
    <citation type="submission" date="2016-04" db="EMBL/GenBank/DDBJ databases">
        <title>Planomonospora sphaerica JCM9374 whole genome shotgun sequence.</title>
        <authorList>
            <person name="Suzuki T."/>
            <person name="Dohra H."/>
            <person name="Kodani S."/>
        </authorList>
    </citation>
    <scope>NUCLEOTIDE SEQUENCE [LARGE SCALE GENOMIC DNA]</scope>
    <source>
        <strain evidence="2">JCM 9374</strain>
    </source>
</reference>
<protein>
    <submittedName>
        <fullName evidence="1">Uncharacterized protein</fullName>
    </submittedName>
</protein>
<accession>A0A171DKH3</accession>
<reference evidence="1 2" key="1">
    <citation type="journal article" date="2016" name="Genome Announc.">
        <title>Draft Genome Sequence of Planomonospora sphaerica JCM9374, a Rare Actinomycete.</title>
        <authorList>
            <person name="Dohra H."/>
            <person name="Suzuki T."/>
            <person name="Inoue Y."/>
            <person name="Kodani S."/>
        </authorList>
    </citation>
    <scope>NUCLEOTIDE SEQUENCE [LARGE SCALE GENOMIC DNA]</scope>
    <source>
        <strain evidence="1 2">JCM 9374</strain>
    </source>
</reference>
<gene>
    <name evidence="1" type="ORF">PS9374_05004</name>
</gene>
<dbReference type="STRING" id="161355.PS9374_05004"/>
<dbReference type="Proteomes" id="UP000077701">
    <property type="component" value="Unassembled WGS sequence"/>
</dbReference>
<sequence>MVGAPKEQPPRNLSGTLYRTDEATLESRCVRQARLTDGESLPVRGR</sequence>